<feature type="compositionally biased region" description="Acidic residues" evidence="1">
    <location>
        <begin position="12"/>
        <end position="24"/>
    </location>
</feature>
<feature type="compositionally biased region" description="Low complexity" evidence="1">
    <location>
        <begin position="48"/>
        <end position="59"/>
    </location>
</feature>
<feature type="compositionally biased region" description="Basic and acidic residues" evidence="1">
    <location>
        <begin position="25"/>
        <end position="35"/>
    </location>
</feature>
<name>A0A6C0JRD5_9ZZZZ</name>
<accession>A0A6C0JRD5</accession>
<proteinExistence type="predicted"/>
<organism evidence="2">
    <name type="scientific">viral metagenome</name>
    <dbReference type="NCBI Taxonomy" id="1070528"/>
    <lineage>
        <taxon>unclassified sequences</taxon>
        <taxon>metagenomes</taxon>
        <taxon>organismal metagenomes</taxon>
    </lineage>
</organism>
<evidence type="ECO:0000256" key="1">
    <source>
        <dbReference type="SAM" id="MobiDB-lite"/>
    </source>
</evidence>
<reference evidence="2" key="1">
    <citation type="journal article" date="2020" name="Nature">
        <title>Giant virus diversity and host interactions through global metagenomics.</title>
        <authorList>
            <person name="Schulz F."/>
            <person name="Roux S."/>
            <person name="Paez-Espino D."/>
            <person name="Jungbluth S."/>
            <person name="Walsh D.A."/>
            <person name="Denef V.J."/>
            <person name="McMahon K.D."/>
            <person name="Konstantinidis K.T."/>
            <person name="Eloe-Fadrosh E.A."/>
            <person name="Kyrpides N.C."/>
            <person name="Woyke T."/>
        </authorList>
    </citation>
    <scope>NUCLEOTIDE SEQUENCE</scope>
    <source>
        <strain evidence="2">GVMAG-S-1062768-28</strain>
    </source>
</reference>
<feature type="compositionally biased region" description="Acidic residues" evidence="1">
    <location>
        <begin position="36"/>
        <end position="47"/>
    </location>
</feature>
<dbReference type="EMBL" id="MN740694">
    <property type="protein sequence ID" value="QHU08129.1"/>
    <property type="molecule type" value="Genomic_DNA"/>
</dbReference>
<evidence type="ECO:0000313" key="2">
    <source>
        <dbReference type="EMBL" id="QHU08129.1"/>
    </source>
</evidence>
<dbReference type="AlphaFoldDB" id="A0A6C0JRD5"/>
<sequence>MSLKNSFTISDIETDDEQTDEQTNEYDRVSPADDHFLDDEESTEEMPETNVETGEPVETGETVVEAIKLPIESLPDDFLDDDAGFDDIVAPSAKKTTVAPKKAVAKPESTKTTVATTKAVAKPELTKTSIVPAKTTYPAKTTSPITTPSTRSYFVSVKSVSSTPDKTTPKTYLVEGLGRFVIDPAHLPSVCKYMKKVQLLDLYIVKVFDNPDMWIQKNYKSGKTRVIIDCAEGEYELEDIDVAKGYSEYAKGISALEKAQEIIDLQIKLVKIWN</sequence>
<feature type="region of interest" description="Disordered" evidence="1">
    <location>
        <begin position="1"/>
        <end position="59"/>
    </location>
</feature>
<protein>
    <submittedName>
        <fullName evidence="2">Uncharacterized protein</fullName>
    </submittedName>
</protein>